<feature type="signal peptide" evidence="10">
    <location>
        <begin position="1"/>
        <end position="18"/>
    </location>
</feature>
<evidence type="ECO:0000313" key="13">
    <source>
        <dbReference type="EMBL" id="MBE5039287.1"/>
    </source>
</evidence>
<evidence type="ECO:0000256" key="5">
    <source>
        <dbReference type="ARBA" id="ARBA00022984"/>
    </source>
</evidence>
<dbReference type="GO" id="GO:0009002">
    <property type="term" value="F:serine-type D-Ala-D-Ala carboxypeptidase activity"/>
    <property type="evidence" value="ECO:0007669"/>
    <property type="project" value="InterPro"/>
</dbReference>
<dbReference type="InterPro" id="IPR036582">
    <property type="entry name" value="Mao_N_sf"/>
</dbReference>
<keyword evidence="2 10" id="KW-0732">Signal</keyword>
<dbReference type="Gene3D" id="3.30.457.10">
    <property type="entry name" value="Copper amine oxidase-like, N-terminal domain"/>
    <property type="match status" value="1"/>
</dbReference>
<evidence type="ECO:0000313" key="14">
    <source>
        <dbReference type="Proteomes" id="UP000806542"/>
    </source>
</evidence>
<dbReference type="GO" id="GO:0009252">
    <property type="term" value="P:peptidoglycan biosynthetic process"/>
    <property type="evidence" value="ECO:0007669"/>
    <property type="project" value="UniProtKB-KW"/>
</dbReference>
<dbReference type="GO" id="GO:0006508">
    <property type="term" value="P:proteolysis"/>
    <property type="evidence" value="ECO:0007669"/>
    <property type="project" value="InterPro"/>
</dbReference>
<evidence type="ECO:0000256" key="9">
    <source>
        <dbReference type="RuleBase" id="RU004016"/>
    </source>
</evidence>
<name>A0A9D5M4H8_9FIRM</name>
<evidence type="ECO:0000256" key="7">
    <source>
        <dbReference type="PIRSR" id="PIRSR618044-1"/>
    </source>
</evidence>
<dbReference type="InterPro" id="IPR012338">
    <property type="entry name" value="Beta-lactam/transpept-like"/>
</dbReference>
<feature type="binding site" evidence="8">
    <location>
        <position position="228"/>
    </location>
    <ligand>
        <name>substrate</name>
    </ligand>
</feature>
<dbReference type="InterPro" id="IPR018044">
    <property type="entry name" value="Peptidase_S11"/>
</dbReference>
<evidence type="ECO:0000256" key="2">
    <source>
        <dbReference type="ARBA" id="ARBA00022729"/>
    </source>
</evidence>
<reference evidence="13" key="1">
    <citation type="submission" date="2020-10" db="EMBL/GenBank/DDBJ databases">
        <title>ChiBAC.</title>
        <authorList>
            <person name="Zenner C."/>
            <person name="Hitch T.C.A."/>
            <person name="Clavel T."/>
        </authorList>
    </citation>
    <scope>NUCLEOTIDE SEQUENCE</scope>
    <source>
        <strain evidence="13">DSM 107454</strain>
    </source>
</reference>
<feature type="domain" description="Peptidase S11 D-alanyl-D-alanine carboxypeptidase A N-terminal" evidence="11">
    <location>
        <begin position="431"/>
        <end position="662"/>
    </location>
</feature>
<evidence type="ECO:0000256" key="3">
    <source>
        <dbReference type="ARBA" id="ARBA00022801"/>
    </source>
</evidence>
<proteinExistence type="inferred from homology"/>
<dbReference type="PANTHER" id="PTHR21581:SF11">
    <property type="entry name" value="D-ALANYL-D-ALANINE CARBOXYPEPTIDASE DACA"/>
    <property type="match status" value="1"/>
</dbReference>
<dbReference type="AlphaFoldDB" id="A0A9D5M4H8"/>
<evidence type="ECO:0000259" key="12">
    <source>
        <dbReference type="Pfam" id="PF07833"/>
    </source>
</evidence>
<feature type="domain" description="Copper amine oxidase-like N-terminal" evidence="12">
    <location>
        <begin position="719"/>
        <end position="830"/>
    </location>
</feature>
<dbReference type="SUPFAM" id="SSF55383">
    <property type="entry name" value="Copper amine oxidase, domain N"/>
    <property type="match status" value="1"/>
</dbReference>
<organism evidence="13 14">
    <name type="scientific">Ructibacterium gallinarum</name>
    <dbReference type="NCBI Taxonomy" id="2779355"/>
    <lineage>
        <taxon>Bacteria</taxon>
        <taxon>Bacillati</taxon>
        <taxon>Bacillota</taxon>
        <taxon>Clostridia</taxon>
        <taxon>Eubacteriales</taxon>
        <taxon>Oscillospiraceae</taxon>
        <taxon>Ructibacterium</taxon>
    </lineage>
</organism>
<feature type="active site" description="Acyl-ester intermediate" evidence="7">
    <location>
        <position position="64"/>
    </location>
</feature>
<accession>A0A9D5M4H8</accession>
<evidence type="ECO:0000256" key="1">
    <source>
        <dbReference type="ARBA" id="ARBA00007164"/>
    </source>
</evidence>
<dbReference type="InterPro" id="IPR001967">
    <property type="entry name" value="Peptidase_S11_N"/>
</dbReference>
<evidence type="ECO:0000256" key="4">
    <source>
        <dbReference type="ARBA" id="ARBA00022960"/>
    </source>
</evidence>
<dbReference type="InterPro" id="IPR012854">
    <property type="entry name" value="Cu_amine_oxidase-like_N"/>
</dbReference>
<keyword evidence="5" id="KW-0573">Peptidoglycan synthesis</keyword>
<protein>
    <submittedName>
        <fullName evidence="13">Serine hydrolase</fullName>
    </submittedName>
</protein>
<dbReference type="Proteomes" id="UP000806542">
    <property type="component" value="Unassembled WGS sequence"/>
</dbReference>
<evidence type="ECO:0000256" key="10">
    <source>
        <dbReference type="SAM" id="SignalP"/>
    </source>
</evidence>
<feature type="domain" description="Peptidase S11 D-alanyl-D-alanine carboxypeptidase A N-terminal" evidence="11">
    <location>
        <begin position="29"/>
        <end position="257"/>
    </location>
</feature>
<dbReference type="Pfam" id="PF07833">
    <property type="entry name" value="Cu_amine_oxidN1"/>
    <property type="match status" value="1"/>
</dbReference>
<evidence type="ECO:0000256" key="6">
    <source>
        <dbReference type="ARBA" id="ARBA00023316"/>
    </source>
</evidence>
<feature type="active site" evidence="7">
    <location>
        <position position="126"/>
    </location>
</feature>
<sequence>MRKIAVLLSFLLTFQALSGGAVQAAYVGENYISSAGACVMDFDTGEVLYEYNGNVLRVPASMTKMMNVYCIYESLAAGEITLDTVVPISQNVYDKSRDAVYQSVLPLYYNTTYTVDEMLDVIVVYSASAAAIAMAELLGDGSEAVFVEKMNQKAAEMGLNAYYYDSCGIADNEISPISMASLARNLIRDYPDILNRSAQKAVVFHGNTYQTTNHLLDTYYYEGADGLKTGTTPAAGYCFCGTAVRNGRRMISVTMQSSSTGQRFVDTARLLDYGFSIANEKYGSIYFTDMRVFINNAEIPAFSYNGAEPHAVIVAEDLQNYGFDVRYDAETETLHIVYHPDKHFSPIPMDYYRGKNGQKAFTLAPSSNISVLVNDGAEVFELQDVYDVDGYMCISVDEFQKIYDFIWKEEENAAYITTYYKSPKAILPNGKKLTSESAYIMDFQTGDAIYEFEGEIQKPVASIAKMMSVYVMLDAVQDGEISLDTVVPISENVYNLSRMEDYKMMVPLYYDEKYTVDEMLDMIVIDSAAACVTAVAELIAGSEVEFVKRMNAKAAEIGIQSVFYNGTGVCLNPEIEKENLMSAQEVAVMTKKMIEDYPEILERTKCASVDFHGQTYYNLNKMFTDYYYEGADGFKNGMTDASGYCMCGTAVLDGKRVITVTLPSASNDARFTDTAKMFDYGFAVLGVQTVGLQEKTEMEPFFQEEDDIKINIDGNYEMSFPDQQPMIVNNRAMIPIRALMETLGKTVDWNDEDQSVTIRDETVQVNLCLENTTMVKETKNPLTDVVSREDITLEVAPIMVNDRVLLPVRAVVEAFGAAVIWEEDTQTILIIAGVC</sequence>
<evidence type="ECO:0000256" key="8">
    <source>
        <dbReference type="PIRSR" id="PIRSR618044-2"/>
    </source>
</evidence>
<comment type="caution">
    <text evidence="13">The sequence shown here is derived from an EMBL/GenBank/DDBJ whole genome shotgun (WGS) entry which is preliminary data.</text>
</comment>
<keyword evidence="4" id="KW-0133">Cell shape</keyword>
<keyword evidence="6" id="KW-0961">Cell wall biogenesis/degradation</keyword>
<keyword evidence="14" id="KW-1185">Reference proteome</keyword>
<dbReference type="EMBL" id="JADCKB010000003">
    <property type="protein sequence ID" value="MBE5039287.1"/>
    <property type="molecule type" value="Genomic_DNA"/>
</dbReference>
<gene>
    <name evidence="13" type="ORF">INF28_02240</name>
</gene>
<feature type="active site" description="Acyl-ester intermediate" evidence="7">
    <location>
        <position position="61"/>
    </location>
</feature>
<evidence type="ECO:0000259" key="11">
    <source>
        <dbReference type="Pfam" id="PF00768"/>
    </source>
</evidence>
<feature type="chain" id="PRO_5039173731" evidence="10">
    <location>
        <begin position="19"/>
        <end position="835"/>
    </location>
</feature>
<dbReference type="PRINTS" id="PR00725">
    <property type="entry name" value="DADACBPTASE1"/>
</dbReference>
<dbReference type="RefSeq" id="WP_226391852.1">
    <property type="nucleotide sequence ID" value="NZ_JADCKB010000003.1"/>
</dbReference>
<dbReference type="Gene3D" id="3.40.710.10">
    <property type="entry name" value="DD-peptidase/beta-lactamase superfamily"/>
    <property type="match status" value="2"/>
</dbReference>
<dbReference type="GO" id="GO:0071555">
    <property type="term" value="P:cell wall organization"/>
    <property type="evidence" value="ECO:0007669"/>
    <property type="project" value="UniProtKB-KW"/>
</dbReference>
<comment type="similarity">
    <text evidence="1 9">Belongs to the peptidase S11 family.</text>
</comment>
<dbReference type="PANTHER" id="PTHR21581">
    <property type="entry name" value="D-ALANYL-D-ALANINE CARBOXYPEPTIDASE"/>
    <property type="match status" value="1"/>
</dbReference>
<dbReference type="SUPFAM" id="SSF56601">
    <property type="entry name" value="beta-lactamase/transpeptidase-like"/>
    <property type="match status" value="2"/>
</dbReference>
<dbReference type="GO" id="GO:0008360">
    <property type="term" value="P:regulation of cell shape"/>
    <property type="evidence" value="ECO:0007669"/>
    <property type="project" value="UniProtKB-KW"/>
</dbReference>
<dbReference type="Pfam" id="PF00768">
    <property type="entry name" value="Peptidase_S11"/>
    <property type="match status" value="2"/>
</dbReference>
<keyword evidence="3 13" id="KW-0378">Hydrolase</keyword>